<evidence type="ECO:0000256" key="3">
    <source>
        <dbReference type="ARBA" id="ARBA00012865"/>
    </source>
</evidence>
<dbReference type="GO" id="GO:0008800">
    <property type="term" value="F:beta-lactamase activity"/>
    <property type="evidence" value="ECO:0007669"/>
    <property type="project" value="UniProtKB-UniRule"/>
</dbReference>
<dbReference type="RefSeq" id="WP_103933471.1">
    <property type="nucleotide sequence ID" value="NZ_FNVA01000004.1"/>
</dbReference>
<protein>
    <recommendedName>
        <fullName evidence="3 6">Beta-lactamase</fullName>
        <ecNumber evidence="3 6">3.5.2.6</ecNumber>
    </recommendedName>
</protein>
<feature type="chain" id="PRO_5009291409" description="Beta-lactamase" evidence="7">
    <location>
        <begin position="27"/>
        <end position="289"/>
    </location>
</feature>
<evidence type="ECO:0000259" key="8">
    <source>
        <dbReference type="Pfam" id="PF13354"/>
    </source>
</evidence>
<dbReference type="AlphaFoldDB" id="A0A1H5ZCR0"/>
<evidence type="ECO:0000256" key="5">
    <source>
        <dbReference type="ARBA" id="ARBA00023251"/>
    </source>
</evidence>
<dbReference type="InterPro" id="IPR023650">
    <property type="entry name" value="Beta-lactam_class-A_AS"/>
</dbReference>
<comment type="catalytic activity">
    <reaction evidence="1 6">
        <text>a beta-lactam + H2O = a substituted beta-amino acid</text>
        <dbReference type="Rhea" id="RHEA:20401"/>
        <dbReference type="ChEBI" id="CHEBI:15377"/>
        <dbReference type="ChEBI" id="CHEBI:35627"/>
        <dbReference type="ChEBI" id="CHEBI:140347"/>
        <dbReference type="EC" id="3.5.2.6"/>
    </reaction>
</comment>
<evidence type="ECO:0000256" key="4">
    <source>
        <dbReference type="ARBA" id="ARBA00022801"/>
    </source>
</evidence>
<reference evidence="9 10" key="1">
    <citation type="submission" date="2016-10" db="EMBL/GenBank/DDBJ databases">
        <authorList>
            <person name="de Groot N.N."/>
        </authorList>
    </citation>
    <scope>NUCLEOTIDE SEQUENCE [LARGE SCALE GENOMIC DNA]</scope>
    <source>
        <strain evidence="9 10">DSM 22489</strain>
    </source>
</reference>
<sequence length="289" mass="30985">MLTRRRLLASTALATCSAALPSRIFAAVDFESEMKTLEGASGGRLGVAMYQPSTGARHGYRAAERFPMCSTSKLLAVAAMLHVIDREQDHLDRPIIFSKRDIAGYSPATSSKLGPPGMTLRELCEAAITLSDNTAMNLLLEELGGPNAWTAYARTLGDTVSRLDRNEPTLNECRPGDPRDTTTPEAMLADTQKLILGGALSAHSRDLLTGWMIDCKTGDQKIRAGIPAAWRVGDKTGNSGQGTSNDIAIIWPTGQQPWLLTVYLNDAKVSDAQQSAVSANVARVCVALL</sequence>
<dbReference type="GO" id="GO:0030655">
    <property type="term" value="P:beta-lactam antibiotic catabolic process"/>
    <property type="evidence" value="ECO:0007669"/>
    <property type="project" value="InterPro"/>
</dbReference>
<evidence type="ECO:0000313" key="10">
    <source>
        <dbReference type="Proteomes" id="UP000236728"/>
    </source>
</evidence>
<evidence type="ECO:0000256" key="7">
    <source>
        <dbReference type="SAM" id="SignalP"/>
    </source>
</evidence>
<dbReference type="GO" id="GO:0046677">
    <property type="term" value="P:response to antibiotic"/>
    <property type="evidence" value="ECO:0007669"/>
    <property type="project" value="UniProtKB-UniRule"/>
</dbReference>
<keyword evidence="7" id="KW-0732">Signal</keyword>
<dbReference type="EMBL" id="FNVA01000004">
    <property type="protein sequence ID" value="SEG34081.1"/>
    <property type="molecule type" value="Genomic_DNA"/>
</dbReference>
<keyword evidence="4 6" id="KW-0378">Hydrolase</keyword>
<dbReference type="InterPro" id="IPR045155">
    <property type="entry name" value="Beta-lactam_cat"/>
</dbReference>
<dbReference type="PANTHER" id="PTHR35333:SF3">
    <property type="entry name" value="BETA-LACTAMASE-TYPE TRANSPEPTIDASE FOLD CONTAINING PROTEIN"/>
    <property type="match status" value="1"/>
</dbReference>
<dbReference type="PROSITE" id="PS00146">
    <property type="entry name" value="BETA_LACTAMASE_A"/>
    <property type="match status" value="1"/>
</dbReference>
<organism evidence="9 10">
    <name type="scientific">Bryocella elongata</name>
    <dbReference type="NCBI Taxonomy" id="863522"/>
    <lineage>
        <taxon>Bacteria</taxon>
        <taxon>Pseudomonadati</taxon>
        <taxon>Acidobacteriota</taxon>
        <taxon>Terriglobia</taxon>
        <taxon>Terriglobales</taxon>
        <taxon>Acidobacteriaceae</taxon>
        <taxon>Bryocella</taxon>
    </lineage>
</organism>
<accession>A0A1H5ZCR0</accession>
<proteinExistence type="inferred from homology"/>
<dbReference type="PANTHER" id="PTHR35333">
    <property type="entry name" value="BETA-LACTAMASE"/>
    <property type="match status" value="1"/>
</dbReference>
<keyword evidence="5 6" id="KW-0046">Antibiotic resistance</keyword>
<evidence type="ECO:0000313" key="9">
    <source>
        <dbReference type="EMBL" id="SEG34081.1"/>
    </source>
</evidence>
<dbReference type="EC" id="3.5.2.6" evidence="3 6"/>
<dbReference type="Pfam" id="PF13354">
    <property type="entry name" value="Beta-lactamase2"/>
    <property type="match status" value="1"/>
</dbReference>
<dbReference type="OrthoDB" id="9784149at2"/>
<evidence type="ECO:0000256" key="1">
    <source>
        <dbReference type="ARBA" id="ARBA00001526"/>
    </source>
</evidence>
<dbReference type="InterPro" id="IPR012338">
    <property type="entry name" value="Beta-lactam/transpept-like"/>
</dbReference>
<gene>
    <name evidence="9" type="ORF">SAMN05421819_2582</name>
</gene>
<comment type="similarity">
    <text evidence="2 6">Belongs to the class-A beta-lactamase family.</text>
</comment>
<feature type="domain" description="Beta-lactamase class A catalytic" evidence="8">
    <location>
        <begin position="46"/>
        <end position="263"/>
    </location>
</feature>
<evidence type="ECO:0000256" key="2">
    <source>
        <dbReference type="ARBA" id="ARBA00009009"/>
    </source>
</evidence>
<dbReference type="Gene3D" id="3.40.710.10">
    <property type="entry name" value="DD-peptidase/beta-lactamase superfamily"/>
    <property type="match status" value="1"/>
</dbReference>
<keyword evidence="10" id="KW-1185">Reference proteome</keyword>
<feature type="signal peptide" evidence="7">
    <location>
        <begin position="1"/>
        <end position="26"/>
    </location>
</feature>
<dbReference type="Proteomes" id="UP000236728">
    <property type="component" value="Unassembled WGS sequence"/>
</dbReference>
<dbReference type="PRINTS" id="PR00118">
    <property type="entry name" value="BLACTAMASEA"/>
</dbReference>
<dbReference type="NCBIfam" id="NF033103">
    <property type="entry name" value="bla_class_A"/>
    <property type="match status" value="1"/>
</dbReference>
<name>A0A1H5ZCR0_9BACT</name>
<dbReference type="SUPFAM" id="SSF56601">
    <property type="entry name" value="beta-lactamase/transpeptidase-like"/>
    <property type="match status" value="1"/>
</dbReference>
<dbReference type="InterPro" id="IPR000871">
    <property type="entry name" value="Beta-lactam_class-A"/>
</dbReference>
<evidence type="ECO:0000256" key="6">
    <source>
        <dbReference type="RuleBase" id="RU361140"/>
    </source>
</evidence>